<keyword evidence="1" id="KW-0812">Transmembrane</keyword>
<gene>
    <name evidence="2" type="ORF">PBF_19623</name>
</gene>
<evidence type="ECO:0000313" key="3">
    <source>
        <dbReference type="Proteomes" id="UP000019270"/>
    </source>
</evidence>
<dbReference type="Proteomes" id="UP000019270">
    <property type="component" value="Unassembled WGS sequence"/>
</dbReference>
<dbReference type="EMBL" id="APVL01000018">
    <property type="protein sequence ID" value="EWG09339.1"/>
    <property type="molecule type" value="Genomic_DNA"/>
</dbReference>
<evidence type="ECO:0000313" key="2">
    <source>
        <dbReference type="EMBL" id="EWG09339.1"/>
    </source>
</evidence>
<sequence>MRVLIFILILLLAALISKGIEKVVDISNKGFINALYFLCVGIISSVTYFLVEKELQLLVSTLVIVGFGLTIFYFFLGFIRKNQEKSKEI</sequence>
<proteinExistence type="predicted"/>
<accession>W7LBD5</accession>
<feature type="transmembrane region" description="Helical" evidence="1">
    <location>
        <begin position="58"/>
        <end position="79"/>
    </location>
</feature>
<comment type="caution">
    <text evidence="2">The sequence shown here is derived from an EMBL/GenBank/DDBJ whole genome shotgun (WGS) entry which is preliminary data.</text>
</comment>
<reference evidence="2 3" key="2">
    <citation type="journal article" date="2016" name="Sci. Rep.">
        <title>A novel serine protease, Sep1, from Bacillus firmus DS-1 has nematicidal activity and degrades multiple intestinal-associated nematode proteins.</title>
        <authorList>
            <person name="Geng C."/>
            <person name="Nie X."/>
            <person name="Tang Z."/>
            <person name="Zhang Y."/>
            <person name="Lin J."/>
            <person name="Sun M."/>
            <person name="Peng D."/>
        </authorList>
    </citation>
    <scope>NUCLEOTIDE SEQUENCE [LARGE SCALE GENOMIC DNA]</scope>
    <source>
        <strain evidence="2 3">DS1</strain>
    </source>
</reference>
<keyword evidence="1" id="KW-1133">Transmembrane helix</keyword>
<organism evidence="2 3">
    <name type="scientific">Cytobacillus firmus DS1</name>
    <dbReference type="NCBI Taxonomy" id="1307436"/>
    <lineage>
        <taxon>Bacteria</taxon>
        <taxon>Bacillati</taxon>
        <taxon>Bacillota</taxon>
        <taxon>Bacilli</taxon>
        <taxon>Bacillales</taxon>
        <taxon>Bacillaceae</taxon>
        <taxon>Cytobacillus</taxon>
    </lineage>
</organism>
<protein>
    <submittedName>
        <fullName evidence="2">Uncharacterized protein</fullName>
    </submittedName>
</protein>
<dbReference type="PATRIC" id="fig|1307436.3.peg.4199"/>
<name>W7LBD5_CYTFI</name>
<evidence type="ECO:0000256" key="1">
    <source>
        <dbReference type="SAM" id="Phobius"/>
    </source>
</evidence>
<reference evidence="3" key="1">
    <citation type="submission" date="2013-03" db="EMBL/GenBank/DDBJ databases">
        <title>Draft genome sequence of Bacillus firmus DS1.</title>
        <authorList>
            <person name="Peng D."/>
            <person name="Zhu L."/>
            <person name="Sun M."/>
        </authorList>
    </citation>
    <scope>NUCLEOTIDE SEQUENCE [LARGE SCALE GENOMIC DNA]</scope>
    <source>
        <strain evidence="3">DS1</strain>
    </source>
</reference>
<dbReference type="AlphaFoldDB" id="W7LBD5"/>
<keyword evidence="1" id="KW-0472">Membrane</keyword>
<feature type="transmembrane region" description="Helical" evidence="1">
    <location>
        <begin position="35"/>
        <end position="51"/>
    </location>
</feature>
<dbReference type="RefSeq" id="WP_035332102.1">
    <property type="nucleotide sequence ID" value="NZ_APVL01000018.1"/>
</dbReference>